<dbReference type="EMBL" id="MK501817">
    <property type="protein sequence ID" value="QDQ37898.1"/>
    <property type="molecule type" value="Genomic_DNA"/>
</dbReference>
<dbReference type="AlphaFoldDB" id="A0A516T9R2"/>
<proteinExistence type="predicted"/>
<organism evidence="2">
    <name type="scientific">Streptomyces vinaceusdrappus</name>
    <dbReference type="NCBI Taxonomy" id="67376"/>
    <lineage>
        <taxon>Bacteria</taxon>
        <taxon>Bacillati</taxon>
        <taxon>Actinomycetota</taxon>
        <taxon>Actinomycetes</taxon>
        <taxon>Kitasatosporales</taxon>
        <taxon>Streptomycetaceae</taxon>
        <taxon>Streptomyces</taxon>
        <taxon>Streptomyces rochei group</taxon>
    </lineage>
</organism>
<sequence length="122" mass="12768">MGGEQPQGGPASPVGTWTARVSRPGGDSIGSFRFTARGHALLTAGGVGAGRWSSLGPGGFQFRITEPVVDDRGACAGWVDVEQHASQQGRSFTSRGTSRVYDADGRLTRTVPVEIHATRVES</sequence>
<name>A0A516T9R2_9ACTN</name>
<evidence type="ECO:0000256" key="1">
    <source>
        <dbReference type="SAM" id="MobiDB-lite"/>
    </source>
</evidence>
<feature type="region of interest" description="Disordered" evidence="1">
    <location>
        <begin position="1"/>
        <end position="22"/>
    </location>
</feature>
<reference evidence="2" key="1">
    <citation type="journal article" date="2019" name="Org. Lett.">
        <title>Discovery of Druggability-Improved Analogues by Investigation of the LL-D49194?1 Biosynthetic Pathway.</title>
        <authorList>
            <person name="Dong L."/>
            <person name="Shen Y."/>
            <person name="Hou X.-F."/>
            <person name="Li W.-J."/>
            <person name="Tang G.-L."/>
        </authorList>
    </citation>
    <scope>NUCLEOTIDE SEQUENCE</scope>
    <source>
        <strain evidence="2">NRRL15735</strain>
    </source>
</reference>
<accession>A0A516T9R2</accession>
<evidence type="ECO:0000313" key="2">
    <source>
        <dbReference type="EMBL" id="QDQ37898.1"/>
    </source>
</evidence>
<protein>
    <submittedName>
        <fullName evidence="2">Dehydrogenase</fullName>
    </submittedName>
</protein>